<name>A0ABD5NKZ5_9EURY</name>
<evidence type="ECO:0000256" key="1">
    <source>
        <dbReference type="SAM" id="MobiDB-lite"/>
    </source>
</evidence>
<feature type="compositionally biased region" description="Acidic residues" evidence="1">
    <location>
        <begin position="82"/>
        <end position="106"/>
    </location>
</feature>
<protein>
    <submittedName>
        <fullName evidence="2">Uncharacterized protein</fullName>
    </submittedName>
</protein>
<dbReference type="AlphaFoldDB" id="A0ABD5NKZ5"/>
<gene>
    <name evidence="2" type="ORF">ACFOUR_02550</name>
</gene>
<sequence length="156" mass="17559">MQTIEVTDEQHAYLEQVRSTLQDEVVGRYGTCRDCDAVQFLIDNFDDERSLSEAFDTDALVENGELRYTEDVSSTEPSDAGDQSDADGEDDSDAGGDGATDDEMLDEMMNLLDTHDDKWDESPSGDHRYRVELPDGGSEDVQTKDDVRAILFREYR</sequence>
<dbReference type="GeneID" id="73904579"/>
<evidence type="ECO:0000313" key="2">
    <source>
        <dbReference type="EMBL" id="MFC3957254.1"/>
    </source>
</evidence>
<feature type="region of interest" description="Disordered" evidence="1">
    <location>
        <begin position="67"/>
        <end position="145"/>
    </location>
</feature>
<reference evidence="2 3" key="1">
    <citation type="journal article" date="2019" name="Int. J. Syst. Evol. Microbiol.">
        <title>The Global Catalogue of Microorganisms (GCM) 10K type strain sequencing project: providing services to taxonomists for standard genome sequencing and annotation.</title>
        <authorList>
            <consortium name="The Broad Institute Genomics Platform"/>
            <consortium name="The Broad Institute Genome Sequencing Center for Infectious Disease"/>
            <person name="Wu L."/>
            <person name="Ma J."/>
        </authorList>
    </citation>
    <scope>NUCLEOTIDE SEQUENCE [LARGE SCALE GENOMIC DNA]</scope>
    <source>
        <strain evidence="2 3">IBRC-M 10256</strain>
    </source>
</reference>
<dbReference type="RefSeq" id="WP_256531819.1">
    <property type="nucleotide sequence ID" value="NZ_CP101824.1"/>
</dbReference>
<dbReference type="Proteomes" id="UP001595846">
    <property type="component" value="Unassembled WGS sequence"/>
</dbReference>
<feature type="compositionally biased region" description="Basic and acidic residues" evidence="1">
    <location>
        <begin position="113"/>
        <end position="133"/>
    </location>
</feature>
<organism evidence="2 3">
    <name type="scientific">Halovivax cerinus</name>
    <dbReference type="NCBI Taxonomy" id="1487865"/>
    <lineage>
        <taxon>Archaea</taxon>
        <taxon>Methanobacteriati</taxon>
        <taxon>Methanobacteriota</taxon>
        <taxon>Stenosarchaea group</taxon>
        <taxon>Halobacteria</taxon>
        <taxon>Halobacteriales</taxon>
        <taxon>Natrialbaceae</taxon>
        <taxon>Halovivax</taxon>
    </lineage>
</organism>
<proteinExistence type="predicted"/>
<dbReference type="EMBL" id="JBHSAQ010000001">
    <property type="protein sequence ID" value="MFC3957254.1"/>
    <property type="molecule type" value="Genomic_DNA"/>
</dbReference>
<accession>A0ABD5NKZ5</accession>
<evidence type="ECO:0000313" key="3">
    <source>
        <dbReference type="Proteomes" id="UP001595846"/>
    </source>
</evidence>
<comment type="caution">
    <text evidence="2">The sequence shown here is derived from an EMBL/GenBank/DDBJ whole genome shotgun (WGS) entry which is preliminary data.</text>
</comment>
<keyword evidence="3" id="KW-1185">Reference proteome</keyword>